<evidence type="ECO:0000313" key="3">
    <source>
        <dbReference type="Proteomes" id="UP001178507"/>
    </source>
</evidence>
<protein>
    <recommendedName>
        <fullName evidence="4">YHS domain-containing protein</fullName>
    </recommendedName>
</protein>
<proteinExistence type="predicted"/>
<keyword evidence="3" id="KW-1185">Reference proteome</keyword>
<organism evidence="2 3">
    <name type="scientific">Effrenium voratum</name>
    <dbReference type="NCBI Taxonomy" id="2562239"/>
    <lineage>
        <taxon>Eukaryota</taxon>
        <taxon>Sar</taxon>
        <taxon>Alveolata</taxon>
        <taxon>Dinophyceae</taxon>
        <taxon>Suessiales</taxon>
        <taxon>Symbiodiniaceae</taxon>
        <taxon>Effrenium</taxon>
    </lineage>
</organism>
<reference evidence="2" key="1">
    <citation type="submission" date="2023-08" db="EMBL/GenBank/DDBJ databases">
        <authorList>
            <person name="Chen Y."/>
            <person name="Shah S."/>
            <person name="Dougan E. K."/>
            <person name="Thang M."/>
            <person name="Chan C."/>
        </authorList>
    </citation>
    <scope>NUCLEOTIDE SEQUENCE</scope>
</reference>
<comment type="caution">
    <text evidence="2">The sequence shown here is derived from an EMBL/GenBank/DDBJ whole genome shotgun (WGS) entry which is preliminary data.</text>
</comment>
<keyword evidence="1" id="KW-0732">Signal</keyword>
<evidence type="ECO:0000313" key="2">
    <source>
        <dbReference type="EMBL" id="CAJ1372763.1"/>
    </source>
</evidence>
<name>A0AA36MM85_9DINO</name>
<dbReference type="EMBL" id="CAUJNA010000154">
    <property type="protein sequence ID" value="CAJ1372763.1"/>
    <property type="molecule type" value="Genomic_DNA"/>
</dbReference>
<feature type="chain" id="PRO_5041298975" description="YHS domain-containing protein" evidence="1">
    <location>
        <begin position="26"/>
        <end position="152"/>
    </location>
</feature>
<dbReference type="Proteomes" id="UP001178507">
    <property type="component" value="Unassembled WGS sequence"/>
</dbReference>
<accession>A0AA36MM85</accession>
<gene>
    <name evidence="2" type="ORF">EVOR1521_LOCUS2772</name>
</gene>
<dbReference type="AlphaFoldDB" id="A0AA36MM85"/>
<evidence type="ECO:0008006" key="4">
    <source>
        <dbReference type="Google" id="ProtNLM"/>
    </source>
</evidence>
<feature type="signal peptide" evidence="1">
    <location>
        <begin position="1"/>
        <end position="25"/>
    </location>
</feature>
<evidence type="ECO:0000256" key="1">
    <source>
        <dbReference type="SAM" id="SignalP"/>
    </source>
</evidence>
<dbReference type="NCBIfam" id="NF041384">
    <property type="entry name" value="YHS_seleno_dom"/>
    <property type="match status" value="1"/>
</dbReference>
<sequence>MVSVKAFFTAAAAAFLLLGVQVAQAADGHSTVGVAGYDLVSYHANPKPLRGNGHNVSVHDGVTYLFSSAENKATFDADPAKFLPAYGGYCAFGVSVGKKFFGDPEVWRIVDERLYLNLDAKIQDLWLQDVPGKIATADELWEQIEDTPASEL</sequence>